<sequence>MSGFYFSSVPKLKIRRGRIVDNIFPPSLVPSTAFVPRVTVLQTPETMVGSSSFISAALVVTSEVPSASSPVGPVPSSENFRQSGKRKVETGGREGMFHISVPPLVERINIRFRQDELDPTVLGKIPAPATIAAAPFYKYWTSTFKKAADNAELMELLKLAEMYTSQSHMLNCELYKILAMKVDELHSTVGRDEDVNALRSENKDLRERLAIFEDARARAIYDVAKAKRIQSICVQAQKKAELELRSCQNIIHAKDKELTEALSELSRAQDLLANLGVLGYADPKSPTELRNLVYFLWVAF</sequence>
<keyword evidence="2" id="KW-1185">Reference proteome</keyword>
<proteinExistence type="predicted"/>
<dbReference type="Proteomes" id="UP001604277">
    <property type="component" value="Unassembled WGS sequence"/>
</dbReference>
<reference evidence="2" key="1">
    <citation type="submission" date="2024-07" db="EMBL/GenBank/DDBJ databases">
        <title>Two chromosome-level genome assemblies of Korean endemic species Abeliophyllum distichum and Forsythia ovata (Oleaceae).</title>
        <authorList>
            <person name="Jang H."/>
        </authorList>
    </citation>
    <scope>NUCLEOTIDE SEQUENCE [LARGE SCALE GENOMIC DNA]</scope>
</reference>
<evidence type="ECO:0000313" key="1">
    <source>
        <dbReference type="EMBL" id="KAL2549775.1"/>
    </source>
</evidence>
<name>A0ABD1WK01_9LAMI</name>
<gene>
    <name evidence="1" type="ORF">Fot_11305</name>
</gene>
<accession>A0ABD1WK01</accession>
<organism evidence="1 2">
    <name type="scientific">Forsythia ovata</name>
    <dbReference type="NCBI Taxonomy" id="205694"/>
    <lineage>
        <taxon>Eukaryota</taxon>
        <taxon>Viridiplantae</taxon>
        <taxon>Streptophyta</taxon>
        <taxon>Embryophyta</taxon>
        <taxon>Tracheophyta</taxon>
        <taxon>Spermatophyta</taxon>
        <taxon>Magnoliopsida</taxon>
        <taxon>eudicotyledons</taxon>
        <taxon>Gunneridae</taxon>
        <taxon>Pentapetalae</taxon>
        <taxon>asterids</taxon>
        <taxon>lamiids</taxon>
        <taxon>Lamiales</taxon>
        <taxon>Oleaceae</taxon>
        <taxon>Forsythieae</taxon>
        <taxon>Forsythia</taxon>
    </lineage>
</organism>
<evidence type="ECO:0000313" key="2">
    <source>
        <dbReference type="Proteomes" id="UP001604277"/>
    </source>
</evidence>
<dbReference type="AlphaFoldDB" id="A0ABD1WK01"/>
<comment type="caution">
    <text evidence="1">The sequence shown here is derived from an EMBL/GenBank/DDBJ whole genome shotgun (WGS) entry which is preliminary data.</text>
</comment>
<protein>
    <submittedName>
        <fullName evidence="1">Uncharacterized protein</fullName>
    </submittedName>
</protein>
<dbReference type="EMBL" id="JBFOLJ010000003">
    <property type="protein sequence ID" value="KAL2549775.1"/>
    <property type="molecule type" value="Genomic_DNA"/>
</dbReference>